<feature type="transmembrane region" description="Helical" evidence="1">
    <location>
        <begin position="29"/>
        <end position="50"/>
    </location>
</feature>
<dbReference type="Proteomes" id="UP000037043">
    <property type="component" value="Unassembled WGS sequence"/>
</dbReference>
<dbReference type="EMBL" id="LHUR01000031">
    <property type="protein sequence ID" value="KOA18953.1"/>
    <property type="molecule type" value="Genomic_DNA"/>
</dbReference>
<feature type="transmembrane region" description="Helical" evidence="1">
    <location>
        <begin position="144"/>
        <end position="173"/>
    </location>
</feature>
<feature type="transmembrane region" description="Helical" evidence="1">
    <location>
        <begin position="70"/>
        <end position="93"/>
    </location>
</feature>
<dbReference type="PATRIC" id="fig|1121318.3.peg.2706"/>
<name>A0A0L6Z823_9CLOT</name>
<feature type="transmembrane region" description="Helical" evidence="1">
    <location>
        <begin position="114"/>
        <end position="138"/>
    </location>
</feature>
<comment type="caution">
    <text evidence="2">The sequence shown here is derived from an EMBL/GenBank/DDBJ whole genome shotgun (WGS) entry which is preliminary data.</text>
</comment>
<reference evidence="3" key="1">
    <citation type="submission" date="2015-08" db="EMBL/GenBank/DDBJ databases">
        <title>Genome sequence of the strict anaerobe Clostridium homopropionicum LuHBu1 (DSM 5847T).</title>
        <authorList>
            <person name="Poehlein A."/>
            <person name="Beck M."/>
            <person name="Schiel-Bengelsdorf B."/>
            <person name="Bengelsdorf F.R."/>
            <person name="Daniel R."/>
            <person name="Duerre P."/>
        </authorList>
    </citation>
    <scope>NUCLEOTIDE SEQUENCE [LARGE SCALE GENOMIC DNA]</scope>
    <source>
        <strain evidence="3">DSM 5847</strain>
    </source>
</reference>
<evidence type="ECO:0000256" key="1">
    <source>
        <dbReference type="SAM" id="Phobius"/>
    </source>
</evidence>
<keyword evidence="1" id="KW-1133">Transmembrane helix</keyword>
<dbReference type="RefSeq" id="WP_052222176.1">
    <property type="nucleotide sequence ID" value="NZ_LHUR01000031.1"/>
</dbReference>
<feature type="transmembrane region" description="Helical" evidence="1">
    <location>
        <begin position="255"/>
        <end position="281"/>
    </location>
</feature>
<gene>
    <name evidence="2" type="ORF">CLHOM_26930</name>
</gene>
<feature type="transmembrane region" description="Helical" evidence="1">
    <location>
        <begin position="448"/>
        <end position="471"/>
    </location>
</feature>
<feature type="transmembrane region" description="Helical" evidence="1">
    <location>
        <begin position="491"/>
        <end position="513"/>
    </location>
</feature>
<dbReference type="InterPro" id="IPR031599">
    <property type="entry name" value="ABC_tran_2"/>
</dbReference>
<accession>A0A0L6Z823</accession>
<evidence type="ECO:0000313" key="2">
    <source>
        <dbReference type="EMBL" id="KOA18953.1"/>
    </source>
</evidence>
<organism evidence="2 3">
    <name type="scientific">Clostridium homopropionicum DSM 5847</name>
    <dbReference type="NCBI Taxonomy" id="1121318"/>
    <lineage>
        <taxon>Bacteria</taxon>
        <taxon>Bacillati</taxon>
        <taxon>Bacillota</taxon>
        <taxon>Clostridia</taxon>
        <taxon>Eubacteriales</taxon>
        <taxon>Clostridiaceae</taxon>
        <taxon>Clostridium</taxon>
    </lineage>
</organism>
<feature type="transmembrane region" description="Helical" evidence="1">
    <location>
        <begin position="328"/>
        <end position="350"/>
    </location>
</feature>
<sequence length="551" mass="61016">MSRFVALTKALLKTSGESFGQGTNKIKNFLLIILLIACFIPVAILIGAFVEKFYEVLKTIGQEGLILDMGFSLSCAVIFFLGIFYIIGTFYFSMDIENLLPLPFKASQILGAKLAVVVVYEYITQLVIFLPIIISYGIKSNASILYYLYNIIIYITIPIIPLIAAAILVMVIMRFSNIAKNKDRFKLIGGVIAIVIGIGANIVVQNAAKTLSDPSQMQRLVMEGNNSLINATSRLFPSSKFATIAVLECGNLQGLFNLIIFVLITAIAVVIFIILGNILYFKGVIGISQTSTKRIVLSGEQFAKATSQNSVFKAYVLKEIKLLFRTPAYFINCVILNFLWPIFLLIPMFTNVGNGKEIEMFLKAISNPSMYPLGLAIVTVFIVFVSSVNGITATAISREGSHIYFSKYVPINYITQIMAKVFTGFIMGTISMIMLILVTLIIIKLPMILIILIAIIGLIAILFSNFVGIIIDLNNPKLQWDSEQKAVKQNLNVLITLIPCLVFSGITVFFVYFFKFNLVNTAILLVALYGVVDLILYKFLKSNASKLYSNL</sequence>
<feature type="transmembrane region" description="Helical" evidence="1">
    <location>
        <begin position="417"/>
        <end position="442"/>
    </location>
</feature>
<dbReference type="STRING" id="36844.SAMN04488501_10961"/>
<protein>
    <submittedName>
        <fullName evidence="2">Uncharacterized protein</fullName>
    </submittedName>
</protein>
<keyword evidence="1" id="KW-0472">Membrane</keyword>
<feature type="transmembrane region" description="Helical" evidence="1">
    <location>
        <begin position="370"/>
        <end position="396"/>
    </location>
</feature>
<feature type="transmembrane region" description="Helical" evidence="1">
    <location>
        <begin position="185"/>
        <end position="204"/>
    </location>
</feature>
<feature type="transmembrane region" description="Helical" evidence="1">
    <location>
        <begin position="519"/>
        <end position="540"/>
    </location>
</feature>
<dbReference type="Pfam" id="PF16949">
    <property type="entry name" value="ABC_tran_2"/>
    <property type="match status" value="1"/>
</dbReference>
<evidence type="ECO:0000313" key="3">
    <source>
        <dbReference type="Proteomes" id="UP000037043"/>
    </source>
</evidence>
<dbReference type="AlphaFoldDB" id="A0A0L6Z823"/>
<proteinExistence type="predicted"/>
<keyword evidence="3" id="KW-1185">Reference proteome</keyword>
<keyword evidence="1" id="KW-0812">Transmembrane</keyword>